<sequence length="181" mass="21433">MGFFSYLIRNYRNLWETYIEPVYDWVKSFFYQPLTNHPHQVHPEPERKSIAKTTEELRRERNPVRPSKGKCVDCSSICVFLCIHCNTHLCSTHWDDSNQCPLCLKLNTKQYFPECYQKDTCKLNVDAYDCFLGNCKHMYHRKCLDDHFNDFGIDGGCFYCTTKFNIDEDVKIQFAKPGVNK</sequence>
<organism evidence="1">
    <name type="scientific">Cacopsylla melanoneura</name>
    <dbReference type="NCBI Taxonomy" id="428564"/>
    <lineage>
        <taxon>Eukaryota</taxon>
        <taxon>Metazoa</taxon>
        <taxon>Ecdysozoa</taxon>
        <taxon>Arthropoda</taxon>
        <taxon>Hexapoda</taxon>
        <taxon>Insecta</taxon>
        <taxon>Pterygota</taxon>
        <taxon>Neoptera</taxon>
        <taxon>Paraneoptera</taxon>
        <taxon>Hemiptera</taxon>
        <taxon>Sternorrhyncha</taxon>
        <taxon>Psylloidea</taxon>
        <taxon>Psyllidae</taxon>
        <taxon>Psyllinae</taxon>
        <taxon>Cacopsylla</taxon>
    </lineage>
</organism>
<protein>
    <submittedName>
        <fullName evidence="1">Uncharacterized protein</fullName>
    </submittedName>
</protein>
<reference evidence="1" key="1">
    <citation type="submission" date="2021-05" db="EMBL/GenBank/DDBJ databases">
        <authorList>
            <person name="Alioto T."/>
            <person name="Alioto T."/>
            <person name="Gomez Garrido J."/>
        </authorList>
    </citation>
    <scope>NUCLEOTIDE SEQUENCE</scope>
</reference>
<proteinExistence type="predicted"/>
<dbReference type="AlphaFoldDB" id="A0A8D8Q5M0"/>
<accession>A0A8D8Q5M0</accession>
<dbReference type="EMBL" id="HBUF01060319">
    <property type="protein sequence ID" value="CAG6625574.1"/>
    <property type="molecule type" value="Transcribed_RNA"/>
</dbReference>
<name>A0A8D8Q5M0_9HEMI</name>
<evidence type="ECO:0000313" key="1">
    <source>
        <dbReference type="EMBL" id="CAG6625574.1"/>
    </source>
</evidence>